<keyword evidence="2" id="KW-1185">Reference proteome</keyword>
<protein>
    <recommendedName>
        <fullName evidence="3">Integrase, catalytic region, zinc finger, CCHC-type, peptidase aspartic, catalytic</fullName>
    </recommendedName>
</protein>
<proteinExistence type="predicted"/>
<evidence type="ECO:0000313" key="2">
    <source>
        <dbReference type="Proteomes" id="UP001151760"/>
    </source>
</evidence>
<reference evidence="1" key="1">
    <citation type="journal article" date="2022" name="Int. J. Mol. Sci.">
        <title>Draft Genome of Tanacetum Coccineum: Genomic Comparison of Closely Related Tanacetum-Family Plants.</title>
        <authorList>
            <person name="Yamashiro T."/>
            <person name="Shiraishi A."/>
            <person name="Nakayama K."/>
            <person name="Satake H."/>
        </authorList>
    </citation>
    <scope>NUCLEOTIDE SEQUENCE</scope>
</reference>
<organism evidence="1 2">
    <name type="scientific">Tanacetum coccineum</name>
    <dbReference type="NCBI Taxonomy" id="301880"/>
    <lineage>
        <taxon>Eukaryota</taxon>
        <taxon>Viridiplantae</taxon>
        <taxon>Streptophyta</taxon>
        <taxon>Embryophyta</taxon>
        <taxon>Tracheophyta</taxon>
        <taxon>Spermatophyta</taxon>
        <taxon>Magnoliopsida</taxon>
        <taxon>eudicotyledons</taxon>
        <taxon>Gunneridae</taxon>
        <taxon>Pentapetalae</taxon>
        <taxon>asterids</taxon>
        <taxon>campanulids</taxon>
        <taxon>Asterales</taxon>
        <taxon>Asteraceae</taxon>
        <taxon>Asteroideae</taxon>
        <taxon>Anthemideae</taxon>
        <taxon>Anthemidinae</taxon>
        <taxon>Tanacetum</taxon>
    </lineage>
</organism>
<evidence type="ECO:0000313" key="1">
    <source>
        <dbReference type="EMBL" id="GJS72031.1"/>
    </source>
</evidence>
<evidence type="ECO:0008006" key="3">
    <source>
        <dbReference type="Google" id="ProtNLM"/>
    </source>
</evidence>
<comment type="caution">
    <text evidence="1">The sequence shown here is derived from an EMBL/GenBank/DDBJ whole genome shotgun (WGS) entry which is preliminary data.</text>
</comment>
<reference evidence="1" key="2">
    <citation type="submission" date="2022-01" db="EMBL/GenBank/DDBJ databases">
        <authorList>
            <person name="Yamashiro T."/>
            <person name="Shiraishi A."/>
            <person name="Satake H."/>
            <person name="Nakayama K."/>
        </authorList>
    </citation>
    <scope>NUCLEOTIDE SEQUENCE</scope>
</reference>
<dbReference type="Proteomes" id="UP001151760">
    <property type="component" value="Unassembled WGS sequence"/>
</dbReference>
<sequence length="257" mass="28990">MMSNMSEDIQYAGSDTRPPMLDRTDFESWQQRIRLYCLGKDNGENIMKSITEGPFQMGTMRDTLTEGGEGALHLGPERARVFADLSAEQKDRYKADIRATNIILQGIPKDIYSLINHYTDAKDIWDNVKMILEGDFGRALKLHSNARKLSYVQDGRVVVQDVRGQNKDGNDSDYFKDKMLLMNAHENGAVLDEEQLLFLAGEHVTNFDEDVDDLALNVDHVFEADQCDAFDSDVDEAPTTQTMFMANLTSEEAGAFI</sequence>
<dbReference type="EMBL" id="BQNB010010050">
    <property type="protein sequence ID" value="GJS72031.1"/>
    <property type="molecule type" value="Genomic_DNA"/>
</dbReference>
<name>A0ABQ4Y4D7_9ASTR</name>
<accession>A0ABQ4Y4D7</accession>
<gene>
    <name evidence="1" type="ORF">Tco_0704872</name>
</gene>